<proteinExistence type="predicted"/>
<dbReference type="AlphaFoldDB" id="A0A7J5AZX3"/>
<dbReference type="EMBL" id="WBJX01000004">
    <property type="protein sequence ID" value="KAB1637162.1"/>
    <property type="molecule type" value="Genomic_DNA"/>
</dbReference>
<evidence type="ECO:0000313" key="1">
    <source>
        <dbReference type="EMBL" id="KAB1637162.1"/>
    </source>
</evidence>
<evidence type="ECO:0000313" key="2">
    <source>
        <dbReference type="Proteomes" id="UP000490386"/>
    </source>
</evidence>
<dbReference type="OrthoDB" id="5117773at2"/>
<protein>
    <submittedName>
        <fullName evidence="1">Uncharacterized protein</fullName>
    </submittedName>
</protein>
<sequence>MPFLVTVDDRAHYVDDDVMPTLQHMIVDAVRQGGDLVRFPARGRLKRWELITTASSVSVREVPVAAAEEDDGAPFADISFYDFES</sequence>
<accession>A0A7J5AZX3</accession>
<dbReference type="Proteomes" id="UP000490386">
    <property type="component" value="Unassembled WGS sequence"/>
</dbReference>
<comment type="caution">
    <text evidence="1">The sequence shown here is derived from an EMBL/GenBank/DDBJ whole genome shotgun (WGS) entry which is preliminary data.</text>
</comment>
<reference evidence="1 2" key="1">
    <citation type="submission" date="2019-09" db="EMBL/GenBank/DDBJ databases">
        <title>Phylogeny of genus Pseudoclavibacter and closely related genus.</title>
        <authorList>
            <person name="Li Y."/>
        </authorList>
    </citation>
    <scope>NUCLEOTIDE SEQUENCE [LARGE SCALE GENOMIC DNA]</scope>
    <source>
        <strain evidence="1 2">THG-MD12</strain>
    </source>
</reference>
<dbReference type="RefSeq" id="WP_151424193.1">
    <property type="nucleotide sequence ID" value="NZ_CANKVH010000003.1"/>
</dbReference>
<name>A0A7J5AZX3_9MICO</name>
<gene>
    <name evidence="1" type="ORF">F8O03_12815</name>
</gene>
<keyword evidence="2" id="KW-1185">Reference proteome</keyword>
<organism evidence="1 2">
    <name type="scientific">Pseudoclavibacter terrae</name>
    <dbReference type="NCBI Taxonomy" id="1530195"/>
    <lineage>
        <taxon>Bacteria</taxon>
        <taxon>Bacillati</taxon>
        <taxon>Actinomycetota</taxon>
        <taxon>Actinomycetes</taxon>
        <taxon>Micrococcales</taxon>
        <taxon>Microbacteriaceae</taxon>
        <taxon>Pseudoclavibacter</taxon>
    </lineage>
</organism>